<keyword evidence="7" id="KW-0597">Phosphoprotein</keyword>
<evidence type="ECO:0000256" key="7">
    <source>
        <dbReference type="ARBA" id="ARBA00022553"/>
    </source>
</evidence>
<keyword evidence="17" id="KW-0830">Ubiquinone</keyword>
<protein>
    <recommendedName>
        <fullName evidence="5">NADH dehydrogenase [ubiquinone] 1 beta subcomplex subunit 9</fullName>
    </recommendedName>
    <alternativeName>
        <fullName evidence="14">Complex I-B22</fullName>
    </alternativeName>
    <alternativeName>
        <fullName evidence="15">NADH-ubiquinone oxidoreductase B22 subunit</fullName>
    </alternativeName>
</protein>
<evidence type="ECO:0000313" key="18">
    <source>
        <dbReference type="Proteomes" id="UP000054558"/>
    </source>
</evidence>
<evidence type="ECO:0000256" key="12">
    <source>
        <dbReference type="ARBA" id="ARBA00023128"/>
    </source>
</evidence>
<dbReference type="EMBL" id="DF236969">
    <property type="protein sequence ID" value="GAQ78872.1"/>
    <property type="molecule type" value="Genomic_DNA"/>
</dbReference>
<evidence type="ECO:0000256" key="13">
    <source>
        <dbReference type="ARBA" id="ARBA00023136"/>
    </source>
</evidence>
<dbReference type="InterPro" id="IPR033034">
    <property type="entry name" value="NDUFB9"/>
</dbReference>
<comment type="function">
    <text evidence="1">Accessory subunit of the mitochondrial membrane respiratory chain NADH dehydrogenase (Complex I), that is believed to be not involved in catalysis. Complex I functions in the transfer of electrons from NADH to the respiratory chain. The immediate electron acceptor for the enzyme is believed to be ubiquinone.</text>
</comment>
<dbReference type="Pfam" id="PF05347">
    <property type="entry name" value="Complex1_LYR"/>
    <property type="match status" value="1"/>
</dbReference>
<reference evidence="17 18" key="1">
    <citation type="journal article" date="2014" name="Nat. Commun.">
        <title>Klebsormidium flaccidum genome reveals primary factors for plant terrestrial adaptation.</title>
        <authorList>
            <person name="Hori K."/>
            <person name="Maruyama F."/>
            <person name="Fujisawa T."/>
            <person name="Togashi T."/>
            <person name="Yamamoto N."/>
            <person name="Seo M."/>
            <person name="Sato S."/>
            <person name="Yamada T."/>
            <person name="Mori H."/>
            <person name="Tajima N."/>
            <person name="Moriyama T."/>
            <person name="Ikeuchi M."/>
            <person name="Watanabe M."/>
            <person name="Wada H."/>
            <person name="Kobayashi K."/>
            <person name="Saito M."/>
            <person name="Masuda T."/>
            <person name="Sasaki-Sekimoto Y."/>
            <person name="Mashiguchi K."/>
            <person name="Awai K."/>
            <person name="Shimojima M."/>
            <person name="Masuda S."/>
            <person name="Iwai M."/>
            <person name="Nobusawa T."/>
            <person name="Narise T."/>
            <person name="Kondo S."/>
            <person name="Saito H."/>
            <person name="Sato R."/>
            <person name="Murakawa M."/>
            <person name="Ihara Y."/>
            <person name="Oshima-Yamada Y."/>
            <person name="Ohtaka K."/>
            <person name="Satoh M."/>
            <person name="Sonobe K."/>
            <person name="Ishii M."/>
            <person name="Ohtani R."/>
            <person name="Kanamori-Sato M."/>
            <person name="Honoki R."/>
            <person name="Miyazaki D."/>
            <person name="Mochizuki H."/>
            <person name="Umetsu J."/>
            <person name="Higashi K."/>
            <person name="Shibata D."/>
            <person name="Kamiya Y."/>
            <person name="Sato N."/>
            <person name="Nakamura Y."/>
            <person name="Tabata S."/>
            <person name="Ida S."/>
            <person name="Kurokawa K."/>
            <person name="Ohta H."/>
        </authorList>
    </citation>
    <scope>NUCLEOTIDE SEQUENCE [LARGE SCALE GENOMIC DNA]</scope>
    <source>
        <strain evidence="17 18">NIES-2285</strain>
    </source>
</reference>
<evidence type="ECO:0000256" key="10">
    <source>
        <dbReference type="ARBA" id="ARBA00022982"/>
    </source>
</evidence>
<comment type="similarity">
    <text evidence="3">Belongs to the complex I LYR family.</text>
</comment>
<gene>
    <name evidence="17" type="ORF">KFL_000200240</name>
</gene>
<dbReference type="OMA" id="KWERNAP"/>
<dbReference type="Proteomes" id="UP000054558">
    <property type="component" value="Unassembled WGS sequence"/>
</dbReference>
<dbReference type="InterPro" id="IPR008011">
    <property type="entry name" value="Complex1_LYR_dom"/>
</dbReference>
<keyword evidence="10" id="KW-0249">Electron transport</keyword>
<keyword evidence="9" id="KW-0999">Mitochondrion inner membrane</keyword>
<evidence type="ECO:0000256" key="9">
    <source>
        <dbReference type="ARBA" id="ARBA00022792"/>
    </source>
</evidence>
<dbReference type="STRING" id="105231.A0A1Y1HME8"/>
<evidence type="ECO:0000256" key="3">
    <source>
        <dbReference type="ARBA" id="ARBA00009508"/>
    </source>
</evidence>
<keyword evidence="6" id="KW-0813">Transport</keyword>
<evidence type="ECO:0000256" key="2">
    <source>
        <dbReference type="ARBA" id="ARBA00004443"/>
    </source>
</evidence>
<comment type="subunit">
    <text evidence="4">Mammalian complex I is composed of 45 different subunits.</text>
</comment>
<dbReference type="PANTHER" id="PTHR12868">
    <property type="entry name" value="NADH-UBIQUINONE OXIDOREDUCTASE B22 SUBUNIT"/>
    <property type="match status" value="1"/>
</dbReference>
<name>A0A1Y1HME8_KLENI</name>
<evidence type="ECO:0000256" key="15">
    <source>
        <dbReference type="ARBA" id="ARBA00032528"/>
    </source>
</evidence>
<evidence type="ECO:0000259" key="16">
    <source>
        <dbReference type="Pfam" id="PF05347"/>
    </source>
</evidence>
<evidence type="ECO:0000256" key="4">
    <source>
        <dbReference type="ARBA" id="ARBA00011790"/>
    </source>
</evidence>
<sequence>MSSPIIARRLEQQAKVRLLYRRALKTVQSWAVHRDTFYNEAMKTRAEFEQHKNVTNLDLVDRLLDRGEARLREKAHPDPYIIPWAVGGSKYQRNPPVPTNISFSYDFGKETYT</sequence>
<dbReference type="PANTHER" id="PTHR12868:SF0">
    <property type="entry name" value="NADH DEHYDROGENASE [UBIQUINONE] 1 BETA SUBCOMPLEX SUBUNIT 9"/>
    <property type="match status" value="1"/>
</dbReference>
<keyword evidence="11" id="KW-0007">Acetylation</keyword>
<dbReference type="CDD" id="cd20263">
    <property type="entry name" value="Complex1_LYR_NDUFB9_LYRM3"/>
    <property type="match status" value="1"/>
</dbReference>
<evidence type="ECO:0000256" key="8">
    <source>
        <dbReference type="ARBA" id="ARBA00022660"/>
    </source>
</evidence>
<accession>A0A1Y1HME8</accession>
<evidence type="ECO:0000256" key="11">
    <source>
        <dbReference type="ARBA" id="ARBA00022990"/>
    </source>
</evidence>
<comment type="subcellular location">
    <subcellularLocation>
        <location evidence="2">Mitochondrion inner membrane</location>
        <topology evidence="2">Peripheral membrane protein</topology>
        <orientation evidence="2">Matrix side</orientation>
    </subcellularLocation>
</comment>
<dbReference type="AlphaFoldDB" id="A0A1Y1HME8"/>
<dbReference type="GO" id="GO:0006120">
    <property type="term" value="P:mitochondrial electron transport, NADH to ubiquinone"/>
    <property type="evidence" value="ECO:0007669"/>
    <property type="project" value="InterPro"/>
</dbReference>
<dbReference type="InterPro" id="IPR045292">
    <property type="entry name" value="Complex1_LYR_NDUFB9_LYRM3"/>
</dbReference>
<dbReference type="OrthoDB" id="13598at2759"/>
<keyword evidence="8" id="KW-0679">Respiratory chain</keyword>
<evidence type="ECO:0000256" key="6">
    <source>
        <dbReference type="ARBA" id="ARBA00022448"/>
    </source>
</evidence>
<keyword evidence="12" id="KW-0496">Mitochondrion</keyword>
<evidence type="ECO:0000256" key="5">
    <source>
        <dbReference type="ARBA" id="ARBA00018684"/>
    </source>
</evidence>
<proteinExistence type="inferred from homology"/>
<keyword evidence="13" id="KW-0472">Membrane</keyword>
<organism evidence="17 18">
    <name type="scientific">Klebsormidium nitens</name>
    <name type="common">Green alga</name>
    <name type="synonym">Ulothrix nitens</name>
    <dbReference type="NCBI Taxonomy" id="105231"/>
    <lineage>
        <taxon>Eukaryota</taxon>
        <taxon>Viridiplantae</taxon>
        <taxon>Streptophyta</taxon>
        <taxon>Klebsormidiophyceae</taxon>
        <taxon>Klebsormidiales</taxon>
        <taxon>Klebsormidiaceae</taxon>
        <taxon>Klebsormidium</taxon>
    </lineage>
</organism>
<dbReference type="GO" id="GO:0005743">
    <property type="term" value="C:mitochondrial inner membrane"/>
    <property type="evidence" value="ECO:0007669"/>
    <property type="project" value="UniProtKB-SubCell"/>
</dbReference>
<evidence type="ECO:0000256" key="1">
    <source>
        <dbReference type="ARBA" id="ARBA00002920"/>
    </source>
</evidence>
<feature type="domain" description="Complex 1 LYR protein" evidence="16">
    <location>
        <begin position="15"/>
        <end position="72"/>
    </location>
</feature>
<keyword evidence="18" id="KW-1185">Reference proteome</keyword>
<evidence type="ECO:0000313" key="17">
    <source>
        <dbReference type="EMBL" id="GAQ78872.1"/>
    </source>
</evidence>
<dbReference type="GO" id="GO:0045271">
    <property type="term" value="C:respiratory chain complex I"/>
    <property type="evidence" value="ECO:0000318"/>
    <property type="project" value="GO_Central"/>
</dbReference>
<evidence type="ECO:0000256" key="14">
    <source>
        <dbReference type="ARBA" id="ARBA00030192"/>
    </source>
</evidence>